<evidence type="ECO:0000313" key="2">
    <source>
        <dbReference type="EMBL" id="KOR76064.1"/>
    </source>
</evidence>
<accession>A0A0M1N271</accession>
<name>A0A0M1N271_9BACL</name>
<gene>
    <name evidence="2" type="ORF">AM231_25815</name>
</gene>
<evidence type="ECO:0000313" key="3">
    <source>
        <dbReference type="Proteomes" id="UP000036932"/>
    </source>
</evidence>
<dbReference type="PATRIC" id="fig|1705565.3.peg.1362"/>
<comment type="caution">
    <text evidence="2">The sequence shown here is derived from an EMBL/GenBank/DDBJ whole genome shotgun (WGS) entry which is preliminary data.</text>
</comment>
<dbReference type="AlphaFoldDB" id="A0A0M1N271"/>
<dbReference type="RefSeq" id="WP_054405226.1">
    <property type="nucleotide sequence ID" value="NZ_LIUT01000008.1"/>
</dbReference>
<feature type="transmembrane region" description="Helical" evidence="1">
    <location>
        <begin position="600"/>
        <end position="617"/>
    </location>
</feature>
<feature type="transmembrane region" description="Helical" evidence="1">
    <location>
        <begin position="395"/>
        <end position="416"/>
    </location>
</feature>
<feature type="transmembrane region" description="Helical" evidence="1">
    <location>
        <begin position="16"/>
        <end position="33"/>
    </location>
</feature>
<dbReference type="Proteomes" id="UP000036932">
    <property type="component" value="Unassembled WGS sequence"/>
</dbReference>
<sequence>MKLMGYELLKVWKKRIFTILTILLLFINGFFYYNTQRKEQDLLIEYRDDYIKLENEYNALPPEEGKALAVKQEELLTLYYRFAQENSDLQDNFWKQLIEDTKNDHPEAYKKYKESPYVNEEELLRRDMYIIKLIRDQYESHDQFEKDMDDMKQRADEMLSVSIFHNKESFSYRNILKTVEDFRPLQSLPWKLGLEEGLTTGTRSGSTDLFMVLLIFLLCSIMFLLEREEGLTPLIRSTRNGKLRTISAKLTVLGMLTVLLSIMFYGSILLISERLYGFGDPGRYIQSMDSFGRTIHPMTAGQYIMAYLLLKITANLLMAWLLAAIFLFLRQTSRIFIVLAALLGFSFICYSLIHPNSYINVLKYMNVVAFYDTFNLFADYRNINVLGYPISKDTLTFYVGGALLLILPALSMWLFVSHMNNTTRKLGMQWYMKLRAYLFRLRRSNSLFQHELYKFLITGKSLFILILVCIISYQNIETKERQFDMDASVYNLYLSQLNGKMTEDKLDFLREEREKFTTLPDQLAYWKERYKSREIDLPAFNQEQNKLETFAKQEKSFLYVEEQRDYLLRLSEEQGITGSFVNVISSDALFNRQQDNLLDGLTYALLLIAGLGPLFSIDYKNDMVRVLRSTSKGRWSLFASKYSIACIYAVLTFSILQIPKFYNVLVQYPAFDWSSAVQSIEILEHVEWPISILGYVIVTGLLQISGVILMVHVILFLAVLVQKQAFMLLTSTAVIVLPLSLQYIGFTTIENYSFNRLFLLDQPFESFSYTVGVSIYFGALLVIGAAAGWGAWHFSNSFSKRGG</sequence>
<keyword evidence="1" id="KW-1133">Transmembrane helix</keyword>
<keyword evidence="3" id="KW-1185">Reference proteome</keyword>
<feature type="transmembrane region" description="Helical" evidence="1">
    <location>
        <begin position="335"/>
        <end position="353"/>
    </location>
</feature>
<feature type="transmembrane region" description="Helical" evidence="1">
    <location>
        <begin position="726"/>
        <end position="746"/>
    </location>
</feature>
<feature type="transmembrane region" description="Helical" evidence="1">
    <location>
        <begin position="692"/>
        <end position="719"/>
    </location>
</feature>
<evidence type="ECO:0000256" key="1">
    <source>
        <dbReference type="SAM" id="Phobius"/>
    </source>
</evidence>
<feature type="transmembrane region" description="Helical" evidence="1">
    <location>
        <begin position="304"/>
        <end position="328"/>
    </location>
</feature>
<proteinExistence type="predicted"/>
<dbReference type="OrthoDB" id="1821982at2"/>
<keyword evidence="1" id="KW-0472">Membrane</keyword>
<feature type="transmembrane region" description="Helical" evidence="1">
    <location>
        <begin position="766"/>
        <end position="792"/>
    </location>
</feature>
<keyword evidence="1" id="KW-0812">Transmembrane</keyword>
<protein>
    <submittedName>
        <fullName evidence="2">Uncharacterized protein</fullName>
    </submittedName>
</protein>
<feature type="transmembrane region" description="Helical" evidence="1">
    <location>
        <begin position="638"/>
        <end position="658"/>
    </location>
</feature>
<feature type="transmembrane region" description="Helical" evidence="1">
    <location>
        <begin position="246"/>
        <end position="271"/>
    </location>
</feature>
<reference evidence="3" key="1">
    <citation type="submission" date="2015-08" db="EMBL/GenBank/DDBJ databases">
        <title>Genome sequencing project for genomic taxonomy and phylogenomics of Bacillus-like bacteria.</title>
        <authorList>
            <person name="Liu B."/>
            <person name="Wang J."/>
            <person name="Zhu Y."/>
            <person name="Liu G."/>
            <person name="Chen Q."/>
            <person name="Chen Z."/>
            <person name="Lan J."/>
            <person name="Che J."/>
            <person name="Ge C."/>
            <person name="Shi H."/>
            <person name="Pan Z."/>
            <person name="Liu X."/>
        </authorList>
    </citation>
    <scope>NUCLEOTIDE SEQUENCE [LARGE SCALE GENOMIC DNA]</scope>
    <source>
        <strain evidence="3">FJAT-22460</strain>
    </source>
</reference>
<feature type="transmembrane region" description="Helical" evidence="1">
    <location>
        <begin position="452"/>
        <end position="473"/>
    </location>
</feature>
<dbReference type="EMBL" id="LIUT01000008">
    <property type="protein sequence ID" value="KOR76064.1"/>
    <property type="molecule type" value="Genomic_DNA"/>
</dbReference>
<organism evidence="2 3">
    <name type="scientific">Paenibacillus solani</name>
    <dbReference type="NCBI Taxonomy" id="1705565"/>
    <lineage>
        <taxon>Bacteria</taxon>
        <taxon>Bacillati</taxon>
        <taxon>Bacillota</taxon>
        <taxon>Bacilli</taxon>
        <taxon>Bacillales</taxon>
        <taxon>Paenibacillaceae</taxon>
        <taxon>Paenibacillus</taxon>
    </lineage>
</organism>